<evidence type="ECO:0000256" key="7">
    <source>
        <dbReference type="HAMAP-Rule" id="MF_00501"/>
    </source>
</evidence>
<evidence type="ECO:0000256" key="5">
    <source>
        <dbReference type="ARBA" id="ARBA00023274"/>
    </source>
</evidence>
<sequence length="70" mass="7903">MKQGIHPDYVETTVTCTCGNTFVTRSTIPSGEMRVDVCSNCHPFYTGKQKILDTGGRVARFEKRYGKRTK</sequence>
<keyword evidence="2 7" id="KW-0699">rRNA-binding</keyword>
<dbReference type="GO" id="GO:0003735">
    <property type="term" value="F:structural constituent of ribosome"/>
    <property type="evidence" value="ECO:0007669"/>
    <property type="project" value="InterPro"/>
</dbReference>
<keyword evidence="5 7" id="KW-0687">Ribonucleoprotein</keyword>
<dbReference type="GO" id="GO:0046872">
    <property type="term" value="F:metal ion binding"/>
    <property type="evidence" value="ECO:0007669"/>
    <property type="project" value="UniProtKB-KW"/>
</dbReference>
<evidence type="ECO:0000256" key="6">
    <source>
        <dbReference type="ARBA" id="ARBA00035687"/>
    </source>
</evidence>
<dbReference type="NCBIfam" id="NF000612">
    <property type="entry name" value="PRK00019.1"/>
    <property type="match status" value="1"/>
</dbReference>
<evidence type="ECO:0000256" key="2">
    <source>
        <dbReference type="ARBA" id="ARBA00022730"/>
    </source>
</evidence>
<accession>A0AAU7V979</accession>
<dbReference type="InterPro" id="IPR042105">
    <property type="entry name" value="Ribosomal_bL31_sf"/>
</dbReference>
<feature type="binding site" evidence="7">
    <location>
        <position position="38"/>
    </location>
    <ligand>
        <name>Zn(2+)</name>
        <dbReference type="ChEBI" id="CHEBI:29105"/>
    </ligand>
</feature>
<evidence type="ECO:0000256" key="3">
    <source>
        <dbReference type="ARBA" id="ARBA00022884"/>
    </source>
</evidence>
<comment type="similarity">
    <text evidence="1 7">Belongs to the bacterial ribosomal protein bL31 family. Type A subfamily.</text>
</comment>
<organism evidence="8">
    <name type="scientific">Scrofimicrobium appendicitidis</name>
    <dbReference type="NCBI Taxonomy" id="3079930"/>
    <lineage>
        <taxon>Bacteria</taxon>
        <taxon>Bacillati</taxon>
        <taxon>Actinomycetota</taxon>
        <taxon>Actinomycetes</taxon>
        <taxon>Actinomycetales</taxon>
        <taxon>Actinomycetaceae</taxon>
        <taxon>Scrofimicrobium</taxon>
    </lineage>
</organism>
<dbReference type="PROSITE" id="PS01143">
    <property type="entry name" value="RIBOSOMAL_L31"/>
    <property type="match status" value="1"/>
</dbReference>
<comment type="function">
    <text evidence="7">Binds the 23S rRNA.</text>
</comment>
<dbReference type="InterPro" id="IPR002150">
    <property type="entry name" value="Ribosomal_bL31"/>
</dbReference>
<dbReference type="PANTHER" id="PTHR33280">
    <property type="entry name" value="50S RIBOSOMAL PROTEIN L31, CHLOROPLASTIC"/>
    <property type="match status" value="1"/>
</dbReference>
<comment type="subunit">
    <text evidence="7">Part of the 50S ribosomal subunit.</text>
</comment>
<dbReference type="NCBIfam" id="NF001809">
    <property type="entry name" value="PRK00528.1"/>
    <property type="match status" value="1"/>
</dbReference>
<comment type="cofactor">
    <cofactor evidence="7">
        <name>Zn(2+)</name>
        <dbReference type="ChEBI" id="CHEBI:29105"/>
    </cofactor>
    <text evidence="7">Binds 1 zinc ion per subunit.</text>
</comment>
<evidence type="ECO:0000313" key="8">
    <source>
        <dbReference type="EMBL" id="XBW08555.1"/>
    </source>
</evidence>
<proteinExistence type="inferred from homology"/>
<dbReference type="InterPro" id="IPR027491">
    <property type="entry name" value="Ribosomal_bL31_A"/>
</dbReference>
<dbReference type="PRINTS" id="PR01249">
    <property type="entry name" value="RIBOSOMALL31"/>
</dbReference>
<protein>
    <recommendedName>
        <fullName evidence="6 7">Large ribosomal subunit protein bL31</fullName>
    </recommendedName>
</protein>
<feature type="binding site" evidence="7">
    <location>
        <position position="41"/>
    </location>
    <ligand>
        <name>Zn(2+)</name>
        <dbReference type="ChEBI" id="CHEBI:29105"/>
    </ligand>
</feature>
<feature type="binding site" evidence="7">
    <location>
        <position position="16"/>
    </location>
    <ligand>
        <name>Zn(2+)</name>
        <dbReference type="ChEBI" id="CHEBI:29105"/>
    </ligand>
</feature>
<dbReference type="SUPFAM" id="SSF143800">
    <property type="entry name" value="L28p-like"/>
    <property type="match status" value="1"/>
</dbReference>
<keyword evidence="4 7" id="KW-0689">Ribosomal protein</keyword>
<evidence type="ECO:0000256" key="1">
    <source>
        <dbReference type="ARBA" id="ARBA00009296"/>
    </source>
</evidence>
<gene>
    <name evidence="7 8" type="primary">rpmE</name>
    <name evidence="8" type="ORF">SAC06_03060</name>
</gene>
<evidence type="ECO:0000256" key="4">
    <source>
        <dbReference type="ARBA" id="ARBA00022980"/>
    </source>
</evidence>
<feature type="binding site" evidence="7">
    <location>
        <position position="18"/>
    </location>
    <ligand>
        <name>Zn(2+)</name>
        <dbReference type="ChEBI" id="CHEBI:29105"/>
    </ligand>
</feature>
<dbReference type="GO" id="GO:0005840">
    <property type="term" value="C:ribosome"/>
    <property type="evidence" value="ECO:0007669"/>
    <property type="project" value="UniProtKB-KW"/>
</dbReference>
<keyword evidence="7" id="KW-0479">Metal-binding</keyword>
<keyword evidence="3 7" id="KW-0694">RNA-binding</keyword>
<dbReference type="RefSeq" id="WP_350258755.1">
    <property type="nucleotide sequence ID" value="NZ_CP138335.1"/>
</dbReference>
<dbReference type="Gene3D" id="4.10.830.30">
    <property type="entry name" value="Ribosomal protein L31"/>
    <property type="match status" value="1"/>
</dbReference>
<dbReference type="KEGG" id="sapp:SAC06_03060"/>
<name>A0AAU7V979_9ACTO</name>
<dbReference type="GO" id="GO:0006412">
    <property type="term" value="P:translation"/>
    <property type="evidence" value="ECO:0007669"/>
    <property type="project" value="UniProtKB-UniRule"/>
</dbReference>
<dbReference type="NCBIfam" id="TIGR00105">
    <property type="entry name" value="L31"/>
    <property type="match status" value="1"/>
</dbReference>
<reference evidence="8" key="1">
    <citation type="submission" date="2023-11" db="EMBL/GenBank/DDBJ databases">
        <title>Scrofimicrobium hongkongense sp. nov., isolated from a patient with peritonitis.</title>
        <authorList>
            <person name="Lao H.Y."/>
            <person name="Wong A.Y.P."/>
            <person name="Ng T.L."/>
            <person name="Wong R.Y.L."/>
            <person name="Yau M.C.Y."/>
            <person name="Lam J.Y.W."/>
            <person name="Siu G.K.H."/>
        </authorList>
    </citation>
    <scope>NUCLEOTIDE SEQUENCE</scope>
    <source>
        <strain evidence="8">R131</strain>
    </source>
</reference>
<dbReference type="HAMAP" id="MF_00501">
    <property type="entry name" value="Ribosomal_bL31_1"/>
    <property type="match status" value="1"/>
</dbReference>
<keyword evidence="7" id="KW-0862">Zinc</keyword>
<dbReference type="EMBL" id="CP138335">
    <property type="protein sequence ID" value="XBW08555.1"/>
    <property type="molecule type" value="Genomic_DNA"/>
</dbReference>
<dbReference type="GO" id="GO:1990904">
    <property type="term" value="C:ribonucleoprotein complex"/>
    <property type="evidence" value="ECO:0007669"/>
    <property type="project" value="UniProtKB-KW"/>
</dbReference>
<dbReference type="Pfam" id="PF01197">
    <property type="entry name" value="Ribosomal_L31"/>
    <property type="match status" value="1"/>
</dbReference>
<dbReference type="PANTHER" id="PTHR33280:SF1">
    <property type="entry name" value="LARGE RIBOSOMAL SUBUNIT PROTEIN BL31C"/>
    <property type="match status" value="1"/>
</dbReference>
<dbReference type="GO" id="GO:0019843">
    <property type="term" value="F:rRNA binding"/>
    <property type="evidence" value="ECO:0007669"/>
    <property type="project" value="UniProtKB-KW"/>
</dbReference>
<dbReference type="InterPro" id="IPR034704">
    <property type="entry name" value="Ribosomal_bL28/bL31-like_sf"/>
</dbReference>
<dbReference type="AlphaFoldDB" id="A0AAU7V979"/>